<dbReference type="InterPro" id="IPR052157">
    <property type="entry name" value="BCAA_transport_permease"/>
</dbReference>
<evidence type="ECO:0000256" key="4">
    <source>
        <dbReference type="ARBA" id="ARBA00022692"/>
    </source>
</evidence>
<evidence type="ECO:0000256" key="9">
    <source>
        <dbReference type="SAM" id="Phobius"/>
    </source>
</evidence>
<sequence length="291" mass="31129">MTTAIFEQFINGTMMGSIYVLMALGMVLIYGVMHVLNFAHGVLFMVGGYLAHLFFFNLTGSYPLAILGAMVSLALIGVLLERAVFRALRDNLRMQIVASLGLIMIIQNGVVQIWGPHALQMRPPPVEALVRIGQLSFTVQHFVIIGVVAVSVAALYLFLTRTRLGTAMRATSQHPEAAVVVGIDPNRVYTLTFMIASALAGLGGALLGPLFLIFPQMGDAPMLKALSAIIIGGMGSVPGAIVGGLGIGIVESLSTLVVPTDYRDTIVFGVLILMLLIRPWGIFGVRVRGEH</sequence>
<keyword evidence="2" id="KW-0813">Transport</keyword>
<evidence type="ECO:0000256" key="7">
    <source>
        <dbReference type="ARBA" id="ARBA00023136"/>
    </source>
</evidence>
<dbReference type="EMBL" id="QHHQ01000009">
    <property type="protein sequence ID" value="RAH97300.1"/>
    <property type="molecule type" value="Genomic_DNA"/>
</dbReference>
<proteinExistence type="inferred from homology"/>
<evidence type="ECO:0000313" key="11">
    <source>
        <dbReference type="Proteomes" id="UP000249590"/>
    </source>
</evidence>
<accession>A0A8B2NJ94</accession>
<keyword evidence="6 9" id="KW-1133">Transmembrane helix</keyword>
<feature type="transmembrane region" description="Helical" evidence="9">
    <location>
        <begin position="226"/>
        <end position="250"/>
    </location>
</feature>
<keyword evidence="4 9" id="KW-0812">Transmembrane</keyword>
<dbReference type="OrthoDB" id="9810089at2"/>
<comment type="similarity">
    <text evidence="8">Belongs to the binding-protein-dependent transport system permease family. LivHM subfamily.</text>
</comment>
<dbReference type="CDD" id="cd06582">
    <property type="entry name" value="TM_PBP1_LivH_like"/>
    <property type="match status" value="1"/>
</dbReference>
<dbReference type="GO" id="GO:0022857">
    <property type="term" value="F:transmembrane transporter activity"/>
    <property type="evidence" value="ECO:0007669"/>
    <property type="project" value="InterPro"/>
</dbReference>
<protein>
    <submittedName>
        <fullName evidence="10">Branched-chain amino acid ABC transporter permease</fullName>
    </submittedName>
</protein>
<evidence type="ECO:0000256" key="3">
    <source>
        <dbReference type="ARBA" id="ARBA00022475"/>
    </source>
</evidence>
<feature type="transmembrane region" description="Helical" evidence="9">
    <location>
        <begin position="92"/>
        <end position="115"/>
    </location>
</feature>
<dbReference type="InterPro" id="IPR001851">
    <property type="entry name" value="ABC_transp_permease"/>
</dbReference>
<keyword evidence="11" id="KW-1185">Reference proteome</keyword>
<feature type="transmembrane region" description="Helical" evidence="9">
    <location>
        <begin position="62"/>
        <end position="80"/>
    </location>
</feature>
<evidence type="ECO:0000256" key="6">
    <source>
        <dbReference type="ARBA" id="ARBA00022989"/>
    </source>
</evidence>
<dbReference type="PANTHER" id="PTHR11795">
    <property type="entry name" value="BRANCHED-CHAIN AMINO ACID TRANSPORT SYSTEM PERMEASE PROTEIN LIVH"/>
    <property type="match status" value="1"/>
</dbReference>
<comment type="subcellular location">
    <subcellularLocation>
        <location evidence="1">Cell membrane</location>
        <topology evidence="1">Multi-pass membrane protein</topology>
    </subcellularLocation>
</comment>
<evidence type="ECO:0000256" key="1">
    <source>
        <dbReference type="ARBA" id="ARBA00004651"/>
    </source>
</evidence>
<evidence type="ECO:0000256" key="8">
    <source>
        <dbReference type="ARBA" id="ARBA00037998"/>
    </source>
</evidence>
<dbReference type="AlphaFoldDB" id="A0A8B2NJ94"/>
<dbReference type="GO" id="GO:0006865">
    <property type="term" value="P:amino acid transport"/>
    <property type="evidence" value="ECO:0007669"/>
    <property type="project" value="UniProtKB-KW"/>
</dbReference>
<dbReference type="GO" id="GO:0005886">
    <property type="term" value="C:plasma membrane"/>
    <property type="evidence" value="ECO:0007669"/>
    <property type="project" value="UniProtKB-SubCell"/>
</dbReference>
<keyword evidence="7 9" id="KW-0472">Membrane</keyword>
<feature type="transmembrane region" description="Helical" evidence="9">
    <location>
        <begin position="262"/>
        <end position="283"/>
    </location>
</feature>
<dbReference type="Proteomes" id="UP000249590">
    <property type="component" value="Unassembled WGS sequence"/>
</dbReference>
<gene>
    <name evidence="10" type="ORF">DLJ53_29290</name>
</gene>
<name>A0A8B2NJ94_9HYPH</name>
<dbReference type="Pfam" id="PF02653">
    <property type="entry name" value="BPD_transp_2"/>
    <property type="match status" value="1"/>
</dbReference>
<dbReference type="PANTHER" id="PTHR11795:SF445">
    <property type="entry name" value="AMINO ACID ABC TRANSPORTER PERMEASE PROTEIN"/>
    <property type="match status" value="1"/>
</dbReference>
<keyword evidence="3" id="KW-1003">Cell membrane</keyword>
<evidence type="ECO:0000256" key="2">
    <source>
        <dbReference type="ARBA" id="ARBA00022448"/>
    </source>
</evidence>
<keyword evidence="5" id="KW-0029">Amino-acid transport</keyword>
<evidence type="ECO:0000256" key="5">
    <source>
        <dbReference type="ARBA" id="ARBA00022970"/>
    </source>
</evidence>
<feature type="transmembrane region" description="Helical" evidence="9">
    <location>
        <begin position="191"/>
        <end position="214"/>
    </location>
</feature>
<evidence type="ECO:0000313" key="10">
    <source>
        <dbReference type="EMBL" id="RAH97300.1"/>
    </source>
</evidence>
<organism evidence="10 11">
    <name type="scientific">Acuticoccus sediminis</name>
    <dbReference type="NCBI Taxonomy" id="2184697"/>
    <lineage>
        <taxon>Bacteria</taxon>
        <taxon>Pseudomonadati</taxon>
        <taxon>Pseudomonadota</taxon>
        <taxon>Alphaproteobacteria</taxon>
        <taxon>Hyphomicrobiales</taxon>
        <taxon>Amorphaceae</taxon>
        <taxon>Acuticoccus</taxon>
    </lineage>
</organism>
<reference evidence="10 11" key="1">
    <citation type="submission" date="2018-05" db="EMBL/GenBank/DDBJ databases">
        <title>Acuticoccus sediminis sp. nov., isolated from deep-sea sediment of Indian Ocean.</title>
        <authorList>
            <person name="Liu X."/>
            <person name="Lai Q."/>
            <person name="Du Y."/>
            <person name="Sun F."/>
            <person name="Zhang X."/>
            <person name="Wang S."/>
            <person name="Shao Z."/>
        </authorList>
    </citation>
    <scope>NUCLEOTIDE SEQUENCE [LARGE SCALE GENOMIC DNA]</scope>
    <source>
        <strain evidence="10 11">PTG4-2</strain>
    </source>
</reference>
<feature type="transmembrane region" description="Helical" evidence="9">
    <location>
        <begin position="135"/>
        <end position="159"/>
    </location>
</feature>
<comment type="caution">
    <text evidence="10">The sequence shown here is derived from an EMBL/GenBank/DDBJ whole genome shotgun (WGS) entry which is preliminary data.</text>
</comment>
<dbReference type="RefSeq" id="WP_111351802.1">
    <property type="nucleotide sequence ID" value="NZ_QHHQ01000009.1"/>
</dbReference>